<dbReference type="InterPro" id="IPR054566">
    <property type="entry name" value="ManC/GMP-like_b-helix"/>
</dbReference>
<reference evidence="11 12" key="1">
    <citation type="submission" date="2019-08" db="EMBL/GenBank/DDBJ databases">
        <title>Bradymonadales sp. TMQ2.</title>
        <authorList>
            <person name="Liang Q."/>
        </authorList>
    </citation>
    <scope>NUCLEOTIDE SEQUENCE [LARGE SCALE GENOMIC DNA]</scope>
    <source>
        <strain evidence="11 12">TMQ2</strain>
    </source>
</reference>
<proteinExistence type="inferred from homology"/>
<evidence type="ECO:0000313" key="12">
    <source>
        <dbReference type="Proteomes" id="UP000321046"/>
    </source>
</evidence>
<evidence type="ECO:0000256" key="4">
    <source>
        <dbReference type="ARBA" id="ARBA00022695"/>
    </source>
</evidence>
<organism evidence="11 12">
    <name type="scientific">Lujinxingia vulgaris</name>
    <dbReference type="NCBI Taxonomy" id="2600176"/>
    <lineage>
        <taxon>Bacteria</taxon>
        <taxon>Deltaproteobacteria</taxon>
        <taxon>Bradymonadales</taxon>
        <taxon>Lujinxingiaceae</taxon>
        <taxon>Lujinxingia</taxon>
    </lineage>
</organism>
<keyword evidence="3 11" id="KW-0808">Transferase</keyword>
<dbReference type="EMBL" id="VOSL01000054">
    <property type="protein sequence ID" value="TXD34465.1"/>
    <property type="molecule type" value="Genomic_DNA"/>
</dbReference>
<evidence type="ECO:0000256" key="3">
    <source>
        <dbReference type="ARBA" id="ARBA00022679"/>
    </source>
</evidence>
<dbReference type="InterPro" id="IPR029044">
    <property type="entry name" value="Nucleotide-diphossugar_trans"/>
</dbReference>
<sequence length="460" mass="49376">MASGGWPSRCSTTTPPPARCSTARVGSLRPAARRLIFPMRRERSSESSTPSPRTSACGAAVSSPMSSGLPRWSASRLDLDLSASMAIVAAADPPRTQFRSIMIPVILAGGSGTRFWPLSRRARPKQLIALWGERPMIAETFDRVASLDAQGRALLVLGRHHVEPTSEALRSLGTEGLELVVEPRARNTAPAIALAAARAEAIAGDDPIAIFPSDHFIGGQQAFEACLQLADERARQGAIVTLGVPPTRPETGYGYIESEGSIDAAPGQGPVALAVRRFVEKPDLATAREYVTSGRFVWNSGMFVLRPSTLWAELERQQPELLRAFEPVRRSGASDAAIIAEAFEKAASISIDYAVMEGAAHVEVIPALFRWSDVGHWAALDEVSATDSRGNVVRAEAVLDEVNDSVVLSAGSERLIAMSGVEGLVVVDTPDALLVLPRERAQRVRELVDALKRKGREDLL</sequence>
<dbReference type="InterPro" id="IPR051161">
    <property type="entry name" value="Mannose-6P_isomerase_type2"/>
</dbReference>
<dbReference type="FunFam" id="3.90.550.10:FF:000046">
    <property type="entry name" value="Mannose-1-phosphate guanylyltransferase (GDP)"/>
    <property type="match status" value="1"/>
</dbReference>
<evidence type="ECO:0000256" key="1">
    <source>
        <dbReference type="ARBA" id="ARBA00006115"/>
    </source>
</evidence>
<dbReference type="CDD" id="cd02509">
    <property type="entry name" value="GDP-M1P_Guanylyltransferase"/>
    <property type="match status" value="1"/>
</dbReference>
<evidence type="ECO:0000256" key="8">
    <source>
        <dbReference type="SAM" id="MobiDB-lite"/>
    </source>
</evidence>
<keyword evidence="5" id="KW-0547">Nucleotide-binding</keyword>
<dbReference type="Gene3D" id="3.90.550.10">
    <property type="entry name" value="Spore Coat Polysaccharide Biosynthesis Protein SpsA, Chain A"/>
    <property type="match status" value="1"/>
</dbReference>
<feature type="region of interest" description="Disordered" evidence="8">
    <location>
        <begin position="38"/>
        <end position="62"/>
    </location>
</feature>
<dbReference type="Proteomes" id="UP000321046">
    <property type="component" value="Unassembled WGS sequence"/>
</dbReference>
<keyword evidence="4 11" id="KW-0548">Nucleotidyltransferase</keyword>
<feature type="compositionally biased region" description="Low complexity" evidence="8">
    <location>
        <begin position="46"/>
        <end position="55"/>
    </location>
</feature>
<dbReference type="SUPFAM" id="SSF159283">
    <property type="entry name" value="Guanosine diphospho-D-mannose pyrophosphorylase/mannose-6-phosphate isomerase linker domain"/>
    <property type="match status" value="1"/>
</dbReference>
<evidence type="ECO:0000259" key="9">
    <source>
        <dbReference type="Pfam" id="PF00483"/>
    </source>
</evidence>
<dbReference type="OrthoDB" id="9806359at2"/>
<dbReference type="InterPro" id="IPR049577">
    <property type="entry name" value="GMPP_N"/>
</dbReference>
<dbReference type="Pfam" id="PF00483">
    <property type="entry name" value="NTP_transferase"/>
    <property type="match status" value="1"/>
</dbReference>
<feature type="domain" description="Nucleotidyl transferase" evidence="9">
    <location>
        <begin position="104"/>
        <end position="387"/>
    </location>
</feature>
<evidence type="ECO:0000256" key="7">
    <source>
        <dbReference type="ARBA" id="ARBA00047343"/>
    </source>
</evidence>
<dbReference type="GO" id="GO:0004475">
    <property type="term" value="F:mannose-1-phosphate guanylyltransferase (GTP) activity"/>
    <property type="evidence" value="ECO:0007669"/>
    <property type="project" value="UniProtKB-EC"/>
</dbReference>
<dbReference type="PANTHER" id="PTHR46390">
    <property type="entry name" value="MANNOSE-1-PHOSPHATE GUANYLYLTRANSFERASE"/>
    <property type="match status" value="1"/>
</dbReference>
<accession>A0A5C6XBF7</accession>
<gene>
    <name evidence="11" type="ORF">FRC96_12595</name>
</gene>
<evidence type="ECO:0000256" key="5">
    <source>
        <dbReference type="ARBA" id="ARBA00022741"/>
    </source>
</evidence>
<name>A0A5C6XBF7_9DELT</name>
<dbReference type="PANTHER" id="PTHR46390:SF1">
    <property type="entry name" value="MANNOSE-1-PHOSPHATE GUANYLYLTRANSFERASE"/>
    <property type="match status" value="1"/>
</dbReference>
<dbReference type="Pfam" id="PF22640">
    <property type="entry name" value="ManC_GMP_beta-helix"/>
    <property type="match status" value="1"/>
</dbReference>
<dbReference type="SUPFAM" id="SSF53448">
    <property type="entry name" value="Nucleotide-diphospho-sugar transferases"/>
    <property type="match status" value="1"/>
</dbReference>
<keyword evidence="6" id="KW-0342">GTP-binding</keyword>
<evidence type="ECO:0000256" key="6">
    <source>
        <dbReference type="ARBA" id="ARBA00023134"/>
    </source>
</evidence>
<dbReference type="AlphaFoldDB" id="A0A5C6XBF7"/>
<dbReference type="GO" id="GO:0009298">
    <property type="term" value="P:GDP-mannose biosynthetic process"/>
    <property type="evidence" value="ECO:0007669"/>
    <property type="project" value="TreeGrafter"/>
</dbReference>
<comment type="caution">
    <text evidence="11">The sequence shown here is derived from an EMBL/GenBank/DDBJ whole genome shotgun (WGS) entry which is preliminary data.</text>
</comment>
<evidence type="ECO:0000259" key="10">
    <source>
        <dbReference type="Pfam" id="PF22640"/>
    </source>
</evidence>
<dbReference type="EC" id="2.7.7.13" evidence="2"/>
<protein>
    <recommendedName>
        <fullName evidence="2">mannose-1-phosphate guanylyltransferase</fullName>
        <ecNumber evidence="2">2.7.7.13</ecNumber>
    </recommendedName>
</protein>
<comment type="catalytic activity">
    <reaction evidence="7">
        <text>alpha-D-mannose 1-phosphate + GTP + H(+) = GDP-alpha-D-mannose + diphosphate</text>
        <dbReference type="Rhea" id="RHEA:15229"/>
        <dbReference type="ChEBI" id="CHEBI:15378"/>
        <dbReference type="ChEBI" id="CHEBI:33019"/>
        <dbReference type="ChEBI" id="CHEBI:37565"/>
        <dbReference type="ChEBI" id="CHEBI:57527"/>
        <dbReference type="ChEBI" id="CHEBI:58409"/>
        <dbReference type="EC" id="2.7.7.13"/>
    </reaction>
</comment>
<comment type="similarity">
    <text evidence="1">Belongs to the mannose-6-phosphate isomerase type 2 family.</text>
</comment>
<dbReference type="GO" id="GO:0005525">
    <property type="term" value="F:GTP binding"/>
    <property type="evidence" value="ECO:0007669"/>
    <property type="project" value="UniProtKB-KW"/>
</dbReference>
<evidence type="ECO:0000256" key="2">
    <source>
        <dbReference type="ARBA" id="ARBA00012387"/>
    </source>
</evidence>
<evidence type="ECO:0000313" key="11">
    <source>
        <dbReference type="EMBL" id="TXD34465.1"/>
    </source>
</evidence>
<feature type="region of interest" description="Disordered" evidence="8">
    <location>
        <begin position="1"/>
        <end position="24"/>
    </location>
</feature>
<feature type="domain" description="MannoseP isomerase/GMP-like beta-helix" evidence="10">
    <location>
        <begin position="410"/>
        <end position="451"/>
    </location>
</feature>
<dbReference type="InterPro" id="IPR005835">
    <property type="entry name" value="NTP_transferase_dom"/>
</dbReference>